<feature type="region of interest" description="Disordered" evidence="2">
    <location>
        <begin position="116"/>
        <end position="173"/>
    </location>
</feature>
<gene>
    <name evidence="3" type="ORF">CCAM_LOCUS17843</name>
</gene>
<evidence type="ECO:0000256" key="2">
    <source>
        <dbReference type="SAM" id="MobiDB-lite"/>
    </source>
</evidence>
<feature type="coiled-coil region" evidence="1">
    <location>
        <begin position="183"/>
        <end position="221"/>
    </location>
</feature>
<keyword evidence="4" id="KW-1185">Reference proteome</keyword>
<dbReference type="AlphaFoldDB" id="A0A484LIE1"/>
<accession>A0A484LIE1</accession>
<dbReference type="EMBL" id="OOIL02001477">
    <property type="protein sequence ID" value="VFQ76067.1"/>
    <property type="molecule type" value="Genomic_DNA"/>
</dbReference>
<protein>
    <submittedName>
        <fullName evidence="3">Uncharacterized protein</fullName>
    </submittedName>
</protein>
<organism evidence="3 4">
    <name type="scientific">Cuscuta campestris</name>
    <dbReference type="NCBI Taxonomy" id="132261"/>
    <lineage>
        <taxon>Eukaryota</taxon>
        <taxon>Viridiplantae</taxon>
        <taxon>Streptophyta</taxon>
        <taxon>Embryophyta</taxon>
        <taxon>Tracheophyta</taxon>
        <taxon>Spermatophyta</taxon>
        <taxon>Magnoliopsida</taxon>
        <taxon>eudicotyledons</taxon>
        <taxon>Gunneridae</taxon>
        <taxon>Pentapetalae</taxon>
        <taxon>asterids</taxon>
        <taxon>lamiids</taxon>
        <taxon>Solanales</taxon>
        <taxon>Convolvulaceae</taxon>
        <taxon>Cuscuteae</taxon>
        <taxon>Cuscuta</taxon>
        <taxon>Cuscuta subgen. Grammica</taxon>
        <taxon>Cuscuta sect. Cleistogrammica</taxon>
    </lineage>
</organism>
<evidence type="ECO:0000256" key="1">
    <source>
        <dbReference type="SAM" id="Coils"/>
    </source>
</evidence>
<evidence type="ECO:0000313" key="3">
    <source>
        <dbReference type="EMBL" id="VFQ76067.1"/>
    </source>
</evidence>
<reference evidence="3 4" key="1">
    <citation type="submission" date="2018-04" db="EMBL/GenBank/DDBJ databases">
        <authorList>
            <person name="Vogel A."/>
        </authorList>
    </citation>
    <scope>NUCLEOTIDE SEQUENCE [LARGE SCALE GENOMIC DNA]</scope>
</reference>
<keyword evidence="1" id="KW-0175">Coiled coil</keyword>
<feature type="compositionally biased region" description="Basic and acidic residues" evidence="2">
    <location>
        <begin position="116"/>
        <end position="153"/>
    </location>
</feature>
<dbReference type="Proteomes" id="UP000595140">
    <property type="component" value="Unassembled WGS sequence"/>
</dbReference>
<sequence>MDALTTKIRQFVVPDVTQVVEEQKKTVNEQLLTTAKLLADTKKLCREGAVEIRTVVTEESLAKLGFEFVRDDHRHQPTLLRDLHGKDADSGPFVEPKGEAEDDMLLLRHLKVDQKEEEKKNVAPHGNEHRLSSSHEDHFQGGDRRGRSRRTDSRGGVGGDGCQLPVTGKGKGRPGVFELARRMNTHQSALDEVKEAVEAEKKKLRDETDHLTKELLEERTRSSNLERENRNLHIRTWWPSKRPRGTTWSAALSS</sequence>
<proteinExistence type="predicted"/>
<evidence type="ECO:0000313" key="4">
    <source>
        <dbReference type="Proteomes" id="UP000595140"/>
    </source>
</evidence>
<name>A0A484LIE1_9ASTE</name>